<protein>
    <submittedName>
        <fullName evidence="1">Uncharacterized protein</fullName>
    </submittedName>
</protein>
<dbReference type="EMBL" id="BRYB01000666">
    <property type="protein sequence ID" value="GMI34989.1"/>
    <property type="molecule type" value="Genomic_DNA"/>
</dbReference>
<dbReference type="Proteomes" id="UP001165060">
    <property type="component" value="Unassembled WGS sequence"/>
</dbReference>
<evidence type="ECO:0000313" key="2">
    <source>
        <dbReference type="Proteomes" id="UP001165060"/>
    </source>
</evidence>
<dbReference type="InterPro" id="IPR050358">
    <property type="entry name" value="RSE1/DDB1/CFT1"/>
</dbReference>
<accession>A0ABQ6MWQ0</accession>
<name>A0ABQ6MWQ0_9STRA</name>
<gene>
    <name evidence="1" type="ORF">TeGR_g13194</name>
</gene>
<keyword evidence="2" id="KW-1185">Reference proteome</keyword>
<feature type="non-terminal residue" evidence="1">
    <location>
        <position position="1"/>
    </location>
</feature>
<comment type="caution">
    <text evidence="1">The sequence shown here is derived from an EMBL/GenBank/DDBJ whole genome shotgun (WGS) entry which is preliminary data.</text>
</comment>
<dbReference type="InterPro" id="IPR015943">
    <property type="entry name" value="WD40/YVTN_repeat-like_dom_sf"/>
</dbReference>
<organism evidence="1 2">
    <name type="scientific">Tetraparma gracilis</name>
    <dbReference type="NCBI Taxonomy" id="2962635"/>
    <lineage>
        <taxon>Eukaryota</taxon>
        <taxon>Sar</taxon>
        <taxon>Stramenopiles</taxon>
        <taxon>Ochrophyta</taxon>
        <taxon>Bolidophyceae</taxon>
        <taxon>Parmales</taxon>
        <taxon>Triparmaceae</taxon>
        <taxon>Tetraparma</taxon>
    </lineage>
</organism>
<proteinExistence type="predicted"/>
<sequence length="224" mass="22796">PSASPSPPPPLASYAVTLSKPSTISHCFPITPPAPPGTPALAAPPAPLLVTARCSRLEVSSFPPPSEPDAGLTLLRTVPLHGHVACLAPIPLATGTLLFVLTSRLRFCILDVSVSPARTVSSGSVAEKIGSPAAGPLLLAASATCVAVHAYAGYLRVLPLTPSGSVSGAFTAPLPSASPLVDLAFLHGFATPHLALLAADGGRTHLQTLEVEGGRLRGDRPWQK</sequence>
<evidence type="ECO:0000313" key="1">
    <source>
        <dbReference type="EMBL" id="GMI34989.1"/>
    </source>
</evidence>
<dbReference type="PANTHER" id="PTHR10644">
    <property type="entry name" value="DNA REPAIR/RNA PROCESSING CPSF FAMILY"/>
    <property type="match status" value="1"/>
</dbReference>
<dbReference type="Gene3D" id="2.130.10.10">
    <property type="entry name" value="YVTN repeat-like/Quinoprotein amine dehydrogenase"/>
    <property type="match status" value="1"/>
</dbReference>
<reference evidence="1 2" key="1">
    <citation type="journal article" date="2023" name="Commun. Biol.">
        <title>Genome analysis of Parmales, the sister group of diatoms, reveals the evolutionary specialization of diatoms from phago-mixotrophs to photoautotrophs.</title>
        <authorList>
            <person name="Ban H."/>
            <person name="Sato S."/>
            <person name="Yoshikawa S."/>
            <person name="Yamada K."/>
            <person name="Nakamura Y."/>
            <person name="Ichinomiya M."/>
            <person name="Sato N."/>
            <person name="Blanc-Mathieu R."/>
            <person name="Endo H."/>
            <person name="Kuwata A."/>
            <person name="Ogata H."/>
        </authorList>
    </citation>
    <scope>NUCLEOTIDE SEQUENCE [LARGE SCALE GENOMIC DNA]</scope>
</reference>